<dbReference type="GO" id="GO:0019863">
    <property type="term" value="F:IgE binding"/>
    <property type="evidence" value="ECO:0007669"/>
    <property type="project" value="InterPro"/>
</dbReference>
<sequence length="324" mass="34114">MRFTSAAVLSTLAVGQAAAANIRHASFHARRAVEKREDKPVDWASVTYDLKNVDWSKVNWNSVFSSSATPSSTPPPKVEEVKVEAVSTPTPTPTPTPSSTSAAPAEKTEKPNVVEHITNDILSGLDSFLSKLGISQKGANSYEPNGGIWLGDSDWSAEFTNGGSKDVKLFCWKANGFSGMSLNVNQPAISINLAPGASQNVSFAEGVPSSCAPADDSTSLAMFGGIQNTWWEVTFGSTGAFDVSRNVWMQGTNIHSQGSKCTSDMDTCVFKCKDESAQSCEKGYELYNCDAGNGGGGGYDPIMDGTGGGCSMGSSGEHVKVTFS</sequence>
<evidence type="ECO:0000313" key="4">
    <source>
        <dbReference type="Proteomes" id="UP000799778"/>
    </source>
</evidence>
<dbReference type="OrthoDB" id="5320938at2759"/>
<proteinExistence type="predicted"/>
<gene>
    <name evidence="3" type="ORF">BU24DRAFT_428441</name>
</gene>
<dbReference type="Pfam" id="PF25312">
    <property type="entry name" value="Allergen_Asp_f_4"/>
    <property type="match status" value="1"/>
</dbReference>
<protein>
    <submittedName>
        <fullName evidence="3">Uncharacterized protein</fullName>
    </submittedName>
</protein>
<keyword evidence="4" id="KW-1185">Reference proteome</keyword>
<evidence type="ECO:0000256" key="2">
    <source>
        <dbReference type="SAM" id="SignalP"/>
    </source>
</evidence>
<keyword evidence="2" id="KW-0732">Signal</keyword>
<dbReference type="AlphaFoldDB" id="A0A6A5X900"/>
<dbReference type="Proteomes" id="UP000799778">
    <property type="component" value="Unassembled WGS sequence"/>
</dbReference>
<name>A0A6A5X900_9PLEO</name>
<evidence type="ECO:0000313" key="3">
    <source>
        <dbReference type="EMBL" id="KAF2009545.1"/>
    </source>
</evidence>
<dbReference type="EMBL" id="ML978078">
    <property type="protein sequence ID" value="KAF2009545.1"/>
    <property type="molecule type" value="Genomic_DNA"/>
</dbReference>
<feature type="region of interest" description="Disordered" evidence="1">
    <location>
        <begin position="65"/>
        <end position="110"/>
    </location>
</feature>
<dbReference type="GeneID" id="54286877"/>
<organism evidence="3 4">
    <name type="scientific">Aaosphaeria arxii CBS 175.79</name>
    <dbReference type="NCBI Taxonomy" id="1450172"/>
    <lineage>
        <taxon>Eukaryota</taxon>
        <taxon>Fungi</taxon>
        <taxon>Dikarya</taxon>
        <taxon>Ascomycota</taxon>
        <taxon>Pezizomycotina</taxon>
        <taxon>Dothideomycetes</taxon>
        <taxon>Pleosporomycetidae</taxon>
        <taxon>Pleosporales</taxon>
        <taxon>Pleosporales incertae sedis</taxon>
        <taxon>Aaosphaeria</taxon>
    </lineage>
</organism>
<accession>A0A6A5X900</accession>
<feature type="signal peptide" evidence="2">
    <location>
        <begin position="1"/>
        <end position="19"/>
    </location>
</feature>
<feature type="chain" id="PRO_5025489217" evidence="2">
    <location>
        <begin position="20"/>
        <end position="324"/>
    </location>
</feature>
<dbReference type="RefSeq" id="XP_033377884.1">
    <property type="nucleotide sequence ID" value="XM_033529480.1"/>
</dbReference>
<dbReference type="InterPro" id="IPR038903">
    <property type="entry name" value="Allergen_Asp_f_4"/>
</dbReference>
<dbReference type="GO" id="GO:0005576">
    <property type="term" value="C:extracellular region"/>
    <property type="evidence" value="ECO:0007669"/>
    <property type="project" value="InterPro"/>
</dbReference>
<evidence type="ECO:0000256" key="1">
    <source>
        <dbReference type="SAM" id="MobiDB-lite"/>
    </source>
</evidence>
<reference evidence="3" key="1">
    <citation type="journal article" date="2020" name="Stud. Mycol.">
        <title>101 Dothideomycetes genomes: a test case for predicting lifestyles and emergence of pathogens.</title>
        <authorList>
            <person name="Haridas S."/>
            <person name="Albert R."/>
            <person name="Binder M."/>
            <person name="Bloem J."/>
            <person name="Labutti K."/>
            <person name="Salamov A."/>
            <person name="Andreopoulos B."/>
            <person name="Baker S."/>
            <person name="Barry K."/>
            <person name="Bills G."/>
            <person name="Bluhm B."/>
            <person name="Cannon C."/>
            <person name="Castanera R."/>
            <person name="Culley D."/>
            <person name="Daum C."/>
            <person name="Ezra D."/>
            <person name="Gonzalez J."/>
            <person name="Henrissat B."/>
            <person name="Kuo A."/>
            <person name="Liang C."/>
            <person name="Lipzen A."/>
            <person name="Lutzoni F."/>
            <person name="Magnuson J."/>
            <person name="Mondo S."/>
            <person name="Nolan M."/>
            <person name="Ohm R."/>
            <person name="Pangilinan J."/>
            <person name="Park H.-J."/>
            <person name="Ramirez L."/>
            <person name="Alfaro M."/>
            <person name="Sun H."/>
            <person name="Tritt A."/>
            <person name="Yoshinaga Y."/>
            <person name="Zwiers L.-H."/>
            <person name="Turgeon B."/>
            <person name="Goodwin S."/>
            <person name="Spatafora J."/>
            <person name="Crous P."/>
            <person name="Grigoriev I."/>
        </authorList>
    </citation>
    <scope>NUCLEOTIDE SEQUENCE</scope>
    <source>
        <strain evidence="3">CBS 175.79</strain>
    </source>
</reference>